<keyword evidence="8" id="KW-1185">Reference proteome</keyword>
<evidence type="ECO:0000256" key="1">
    <source>
        <dbReference type="ARBA" id="ARBA00023015"/>
    </source>
</evidence>
<dbReference type="Pfam" id="PF00027">
    <property type="entry name" value="cNMP_binding"/>
    <property type="match status" value="1"/>
</dbReference>
<keyword evidence="2" id="KW-0238">DNA-binding</keyword>
<feature type="domain" description="HTH crp-type" evidence="6">
    <location>
        <begin position="152"/>
        <end position="226"/>
    </location>
</feature>
<dbReference type="SUPFAM" id="SSF51206">
    <property type="entry name" value="cAMP-binding domain-like"/>
    <property type="match status" value="1"/>
</dbReference>
<dbReference type="SMART" id="SM00419">
    <property type="entry name" value="HTH_CRP"/>
    <property type="match status" value="1"/>
</dbReference>
<sequence length="237" mass="27119">MVATTSAPITKALKSIALFQYFKDWELEAMANVSALRPYKRNSQLFCQYDPMDNIYFVINGRIRIYRISEEGKEQTFYMASDGEMFPNEGFFRNGSYTANAAAETDSLCLVTALKPFEEILIHNSDMTTRLFQLLTDKIIDLQTRLEEKSCYTLKRQVMASLIRLSNTHSSACEGGWNKFDTRLTNQELAGMVGTTRETVNRCLNELKKHEVLTASNEGYLMIRTEMLRQMLHGVGN</sequence>
<keyword evidence="4" id="KW-0804">Transcription</keyword>
<dbReference type="PANTHER" id="PTHR24567">
    <property type="entry name" value="CRP FAMILY TRANSCRIPTIONAL REGULATORY PROTEIN"/>
    <property type="match status" value="1"/>
</dbReference>
<gene>
    <name evidence="7" type="ORF">LQV63_20185</name>
</gene>
<keyword evidence="3" id="KW-0010">Activator</keyword>
<dbReference type="InterPro" id="IPR018490">
    <property type="entry name" value="cNMP-bd_dom_sf"/>
</dbReference>
<dbReference type="InterPro" id="IPR018335">
    <property type="entry name" value="Tscrpt_reg_HTH_Crp-type_CS"/>
</dbReference>
<reference evidence="7 8" key="1">
    <citation type="submission" date="2021-11" db="EMBL/GenBank/DDBJ databases">
        <title>Draft genome sequence of Paenibacillus profundus YoMME, a new Gram-positive bacteria with exoelectrogenic properties.</title>
        <authorList>
            <person name="Hubenova Y."/>
            <person name="Hubenova E."/>
            <person name="Manasiev Y."/>
            <person name="Peykov S."/>
            <person name="Mitov M."/>
        </authorList>
    </citation>
    <scope>NUCLEOTIDE SEQUENCE [LARGE SCALE GENOMIC DNA]</scope>
    <source>
        <strain evidence="7 8">YoMME</strain>
    </source>
</reference>
<evidence type="ECO:0000256" key="2">
    <source>
        <dbReference type="ARBA" id="ARBA00023125"/>
    </source>
</evidence>
<evidence type="ECO:0000259" key="6">
    <source>
        <dbReference type="PROSITE" id="PS51063"/>
    </source>
</evidence>
<dbReference type="RefSeq" id="WP_019419441.1">
    <property type="nucleotide sequence ID" value="NZ_JAJNBZ010000019.1"/>
</dbReference>
<feature type="domain" description="Cyclic nucleotide-binding" evidence="5">
    <location>
        <begin position="18"/>
        <end position="138"/>
    </location>
</feature>
<proteinExistence type="predicted"/>
<dbReference type="EMBL" id="JAJNBZ010000019">
    <property type="protein sequence ID" value="MCE5171610.1"/>
    <property type="molecule type" value="Genomic_DNA"/>
</dbReference>
<keyword evidence="1" id="KW-0805">Transcription regulation</keyword>
<comment type="caution">
    <text evidence="7">The sequence shown here is derived from an EMBL/GenBank/DDBJ whole genome shotgun (WGS) entry which is preliminary data.</text>
</comment>
<dbReference type="SUPFAM" id="SSF46785">
    <property type="entry name" value="Winged helix' DNA-binding domain"/>
    <property type="match status" value="1"/>
</dbReference>
<dbReference type="PROSITE" id="PS51063">
    <property type="entry name" value="HTH_CRP_2"/>
    <property type="match status" value="1"/>
</dbReference>
<name>A0ABS8YM22_9BACL</name>
<dbReference type="Gene3D" id="1.10.10.10">
    <property type="entry name" value="Winged helix-like DNA-binding domain superfamily/Winged helix DNA-binding domain"/>
    <property type="match status" value="1"/>
</dbReference>
<evidence type="ECO:0000256" key="3">
    <source>
        <dbReference type="ARBA" id="ARBA00023159"/>
    </source>
</evidence>
<protein>
    <submittedName>
        <fullName evidence="7">Crp/Fnr family transcriptional regulator</fullName>
    </submittedName>
</protein>
<dbReference type="InterPro" id="IPR036388">
    <property type="entry name" value="WH-like_DNA-bd_sf"/>
</dbReference>
<evidence type="ECO:0000313" key="8">
    <source>
        <dbReference type="Proteomes" id="UP001199916"/>
    </source>
</evidence>
<evidence type="ECO:0000259" key="5">
    <source>
        <dbReference type="PROSITE" id="PS50042"/>
    </source>
</evidence>
<organism evidence="7 8">
    <name type="scientific">Paenibacillus profundus</name>
    <dbReference type="NCBI Taxonomy" id="1173085"/>
    <lineage>
        <taxon>Bacteria</taxon>
        <taxon>Bacillati</taxon>
        <taxon>Bacillota</taxon>
        <taxon>Bacilli</taxon>
        <taxon>Bacillales</taxon>
        <taxon>Paenibacillaceae</taxon>
        <taxon>Paenibacillus</taxon>
    </lineage>
</organism>
<dbReference type="Pfam" id="PF13545">
    <property type="entry name" value="HTH_Crp_2"/>
    <property type="match status" value="1"/>
</dbReference>
<dbReference type="Gene3D" id="2.60.120.10">
    <property type="entry name" value="Jelly Rolls"/>
    <property type="match status" value="1"/>
</dbReference>
<dbReference type="InterPro" id="IPR000595">
    <property type="entry name" value="cNMP-bd_dom"/>
</dbReference>
<evidence type="ECO:0000313" key="7">
    <source>
        <dbReference type="EMBL" id="MCE5171610.1"/>
    </source>
</evidence>
<dbReference type="InterPro" id="IPR012318">
    <property type="entry name" value="HTH_CRP"/>
</dbReference>
<dbReference type="PROSITE" id="PS00042">
    <property type="entry name" value="HTH_CRP_1"/>
    <property type="match status" value="1"/>
</dbReference>
<dbReference type="Proteomes" id="UP001199916">
    <property type="component" value="Unassembled WGS sequence"/>
</dbReference>
<dbReference type="PROSITE" id="PS50042">
    <property type="entry name" value="CNMP_BINDING_3"/>
    <property type="match status" value="1"/>
</dbReference>
<dbReference type="CDD" id="cd00038">
    <property type="entry name" value="CAP_ED"/>
    <property type="match status" value="1"/>
</dbReference>
<dbReference type="PANTHER" id="PTHR24567:SF74">
    <property type="entry name" value="HTH-TYPE TRANSCRIPTIONAL REGULATOR ARCR"/>
    <property type="match status" value="1"/>
</dbReference>
<dbReference type="SMART" id="SM00100">
    <property type="entry name" value="cNMP"/>
    <property type="match status" value="1"/>
</dbReference>
<dbReference type="InterPro" id="IPR014710">
    <property type="entry name" value="RmlC-like_jellyroll"/>
</dbReference>
<accession>A0ABS8YM22</accession>
<dbReference type="InterPro" id="IPR036390">
    <property type="entry name" value="WH_DNA-bd_sf"/>
</dbReference>
<dbReference type="PRINTS" id="PR00034">
    <property type="entry name" value="HTHCRP"/>
</dbReference>
<evidence type="ECO:0000256" key="4">
    <source>
        <dbReference type="ARBA" id="ARBA00023163"/>
    </source>
</evidence>
<dbReference type="InterPro" id="IPR050397">
    <property type="entry name" value="Env_Response_Regulators"/>
</dbReference>